<keyword evidence="4 7" id="KW-0812">Transmembrane</keyword>
<keyword evidence="9" id="KW-1185">Reference proteome</keyword>
<feature type="transmembrane region" description="Helical" evidence="7">
    <location>
        <begin position="193"/>
        <end position="217"/>
    </location>
</feature>
<dbReference type="InterPro" id="IPR048279">
    <property type="entry name" value="MdtK-like"/>
</dbReference>
<dbReference type="PANTHER" id="PTHR42925">
    <property type="entry name" value="MULTIDRUG AND TOXIN EFFLUX PROTEIN MATE FAMILY"/>
    <property type="match status" value="1"/>
</dbReference>
<evidence type="ECO:0000256" key="6">
    <source>
        <dbReference type="ARBA" id="ARBA00023136"/>
    </source>
</evidence>
<gene>
    <name evidence="8" type="ORF">DWV06_14940</name>
</gene>
<sequence length="451" mass="49426">MLTMGEERKSFYTKIIALVVPMAIQNLIHVGIATTDVIMLGKVGENVLAGSSLAGQIEFIMILIIFGLTSGASVLTSQYWGKRDIETIEKVLGVCLCTAGIVSVIFSVAAILLPEKLLSIYTSEPAIITEGVKYLKIVGFSYLLTTVSMVYLNIMRSVERVFAATFIVLTSFFINLILNSLLIYGMFGFPELGIQGSAIATLCAHIAEILMVIIYAVKINKDIKIRWQYFFSCEKWVIKDFARYSIPVVLNELMWGGGTSTITAIIGHLGSSVVAANSVAQVVRQLATVISFGIAGAASIMIGKVIGENKYDLAKIYAKRFMLLSFFTGTIGGSLVFFVRPLIVDFMGLTKETSSYLLFMLFVMSYFIIGQALNATAVVGIFRAGGDTKFGLILDTVGMWGCSILLGAIAAFVFKFSIPVVYIILMSDEIVKLPFTILHYKRETWVKNVTR</sequence>
<comment type="caution">
    <text evidence="8">The sequence shown here is derived from an EMBL/GenBank/DDBJ whole genome shotgun (WGS) entry which is preliminary data.</text>
</comment>
<keyword evidence="6 7" id="KW-0472">Membrane</keyword>
<evidence type="ECO:0000256" key="5">
    <source>
        <dbReference type="ARBA" id="ARBA00022989"/>
    </source>
</evidence>
<dbReference type="GO" id="GO:0042910">
    <property type="term" value="F:xenobiotic transmembrane transporter activity"/>
    <property type="evidence" value="ECO:0007669"/>
    <property type="project" value="InterPro"/>
</dbReference>
<evidence type="ECO:0000313" key="9">
    <source>
        <dbReference type="Proteomes" id="UP000255036"/>
    </source>
</evidence>
<dbReference type="EMBL" id="QRCT01000049">
    <property type="protein sequence ID" value="RDU22572.1"/>
    <property type="molecule type" value="Genomic_DNA"/>
</dbReference>
<evidence type="ECO:0000256" key="7">
    <source>
        <dbReference type="SAM" id="Phobius"/>
    </source>
</evidence>
<feature type="transmembrane region" description="Helical" evidence="7">
    <location>
        <begin position="91"/>
        <end position="114"/>
    </location>
</feature>
<evidence type="ECO:0000256" key="2">
    <source>
        <dbReference type="ARBA" id="ARBA00022448"/>
    </source>
</evidence>
<evidence type="ECO:0000256" key="4">
    <source>
        <dbReference type="ARBA" id="ARBA00022692"/>
    </source>
</evidence>
<dbReference type="GO" id="GO:0015297">
    <property type="term" value="F:antiporter activity"/>
    <property type="evidence" value="ECO:0007669"/>
    <property type="project" value="InterPro"/>
</dbReference>
<keyword evidence="2" id="KW-0813">Transport</keyword>
<dbReference type="PIRSF" id="PIRSF006603">
    <property type="entry name" value="DinF"/>
    <property type="match status" value="1"/>
</dbReference>
<name>A0A371ASQ8_9FIRM</name>
<feature type="transmembrane region" description="Helical" evidence="7">
    <location>
        <begin position="323"/>
        <end position="344"/>
    </location>
</feature>
<feature type="transmembrane region" description="Helical" evidence="7">
    <location>
        <begin position="161"/>
        <end position="187"/>
    </location>
</feature>
<dbReference type="NCBIfam" id="TIGR00797">
    <property type="entry name" value="matE"/>
    <property type="match status" value="1"/>
</dbReference>
<feature type="transmembrane region" description="Helical" evidence="7">
    <location>
        <begin position="53"/>
        <end position="79"/>
    </location>
</feature>
<dbReference type="InterPro" id="IPR047135">
    <property type="entry name" value="YsiQ"/>
</dbReference>
<comment type="subcellular location">
    <subcellularLocation>
        <location evidence="1">Cell membrane</location>
        <topology evidence="1">Multi-pass membrane protein</topology>
    </subcellularLocation>
</comment>
<reference evidence="8 9" key="1">
    <citation type="submission" date="2018-07" db="EMBL/GenBank/DDBJ databases">
        <title>Anaerosacharophilus polymeroproducens gen. nov. sp. nov., an anaerobic bacterium isolated from salt field.</title>
        <authorList>
            <person name="Kim W."/>
            <person name="Yang S.-H."/>
            <person name="Oh J."/>
            <person name="Lee J.-H."/>
            <person name="Kwon K.K."/>
        </authorList>
    </citation>
    <scope>NUCLEOTIDE SEQUENCE [LARGE SCALE GENOMIC DNA]</scope>
    <source>
        <strain evidence="8 9">MCWD5</strain>
    </source>
</reference>
<dbReference type="InterPro" id="IPR002528">
    <property type="entry name" value="MATE_fam"/>
</dbReference>
<protein>
    <submittedName>
        <fullName evidence="8">MATE family efflux transporter</fullName>
    </submittedName>
</protein>
<dbReference type="AlphaFoldDB" id="A0A371ASQ8"/>
<dbReference type="OrthoDB" id="9780160at2"/>
<dbReference type="Pfam" id="PF01554">
    <property type="entry name" value="MatE"/>
    <property type="match status" value="2"/>
</dbReference>
<evidence type="ECO:0000256" key="3">
    <source>
        <dbReference type="ARBA" id="ARBA00022475"/>
    </source>
</evidence>
<feature type="transmembrane region" description="Helical" evidence="7">
    <location>
        <begin position="134"/>
        <end position="154"/>
    </location>
</feature>
<evidence type="ECO:0000313" key="8">
    <source>
        <dbReference type="EMBL" id="RDU22572.1"/>
    </source>
</evidence>
<dbReference type="PANTHER" id="PTHR42925:SF2">
    <property type="entry name" value="NA+ DRIVEN MULTIDRUG EFFLUX PUMP"/>
    <property type="match status" value="1"/>
</dbReference>
<dbReference type="CDD" id="cd13134">
    <property type="entry name" value="MATE_like_8"/>
    <property type="match status" value="1"/>
</dbReference>
<evidence type="ECO:0000256" key="1">
    <source>
        <dbReference type="ARBA" id="ARBA00004651"/>
    </source>
</evidence>
<dbReference type="GO" id="GO:0005886">
    <property type="term" value="C:plasma membrane"/>
    <property type="evidence" value="ECO:0007669"/>
    <property type="project" value="UniProtKB-SubCell"/>
</dbReference>
<dbReference type="Proteomes" id="UP000255036">
    <property type="component" value="Unassembled WGS sequence"/>
</dbReference>
<feature type="transmembrane region" description="Helical" evidence="7">
    <location>
        <begin position="403"/>
        <end position="425"/>
    </location>
</feature>
<feature type="transmembrane region" description="Helical" evidence="7">
    <location>
        <begin position="356"/>
        <end position="382"/>
    </location>
</feature>
<proteinExistence type="predicted"/>
<accession>A0A371ASQ8</accession>
<feature type="transmembrane region" description="Helical" evidence="7">
    <location>
        <begin position="12"/>
        <end position="33"/>
    </location>
</feature>
<dbReference type="RefSeq" id="WP_115482982.1">
    <property type="nucleotide sequence ID" value="NZ_QRCT01000049.1"/>
</dbReference>
<organism evidence="8 9">
    <name type="scientific">Anaerosacchariphilus polymeriproducens</name>
    <dbReference type="NCBI Taxonomy" id="1812858"/>
    <lineage>
        <taxon>Bacteria</taxon>
        <taxon>Bacillati</taxon>
        <taxon>Bacillota</taxon>
        <taxon>Clostridia</taxon>
        <taxon>Lachnospirales</taxon>
        <taxon>Lachnospiraceae</taxon>
        <taxon>Anaerosacchariphilus</taxon>
    </lineage>
</organism>
<feature type="transmembrane region" description="Helical" evidence="7">
    <location>
        <begin position="282"/>
        <end position="302"/>
    </location>
</feature>
<feature type="transmembrane region" description="Helical" evidence="7">
    <location>
        <begin position="253"/>
        <end position="276"/>
    </location>
</feature>
<keyword evidence="5 7" id="KW-1133">Transmembrane helix</keyword>
<keyword evidence="3" id="KW-1003">Cell membrane</keyword>